<dbReference type="EMBL" id="FN543093">
    <property type="protein sequence ID" value="CBA27364.1"/>
    <property type="molecule type" value="Genomic_DNA"/>
</dbReference>
<dbReference type="AlphaFoldDB" id="C9XU08"/>
<sequence length="41" mass="4538">MVPVSFGRIQKCAYNHKENVSTEMADERNDPCLGAGDPEEV</sequence>
<dbReference type="HOGENOM" id="CLU_3276645_0_0_6"/>
<evidence type="ECO:0000256" key="1">
    <source>
        <dbReference type="SAM" id="MobiDB-lite"/>
    </source>
</evidence>
<gene>
    <name evidence="2" type="ordered locus">Ctu_03910</name>
</gene>
<proteinExistence type="predicted"/>
<feature type="region of interest" description="Disordered" evidence="1">
    <location>
        <begin position="20"/>
        <end position="41"/>
    </location>
</feature>
<reference evidence="3" key="2">
    <citation type="journal article" date="2011" name="J. Bacteriol.">
        <title>Complete genome sequence of Cronobacter turicensis LMG 23827, a food-borne pathogen causing deaths in neonates.</title>
        <authorList>
            <person name="Stephan R."/>
            <person name="Lehner A."/>
            <person name="Tischler P."/>
            <person name="Rattei T."/>
        </authorList>
    </citation>
    <scope>NUCLEOTIDE SEQUENCE [LARGE SCALE GENOMIC DNA]</scope>
    <source>
        <strain evidence="3">DSM 18703 / CCUG 55852 / LMG 23827 / z3032</strain>
    </source>
</reference>
<evidence type="ECO:0000313" key="2">
    <source>
        <dbReference type="EMBL" id="CBA27364.1"/>
    </source>
</evidence>
<accession>C9XU08</accession>
<keyword evidence="3" id="KW-1185">Reference proteome</keyword>
<dbReference type="Proteomes" id="UP000002069">
    <property type="component" value="Chromosome"/>
</dbReference>
<evidence type="ECO:0000313" key="3">
    <source>
        <dbReference type="Proteomes" id="UP000002069"/>
    </source>
</evidence>
<reference evidence="2 3" key="1">
    <citation type="journal article" date="2010" name="J. Bacteriol.">
        <title>Complete Genome Sequence of Cronobacter turicensis LMG 23827, a foodborne pathogen causing deaths in neonates.</title>
        <authorList>
            <person name="Stephan R."/>
            <person name="Lehner A."/>
            <person name="Tischler P."/>
            <person name="Rattei T."/>
        </authorList>
    </citation>
    <scope>NUCLEOTIDE SEQUENCE [LARGE SCALE GENOMIC DNA]</scope>
    <source>
        <strain evidence="3">DSM 18703 / CCUG 55852 / LMG 23827 / z3032</strain>
    </source>
</reference>
<dbReference type="KEGG" id="ctu:CTU_03910"/>
<organism evidence="2 3">
    <name type="scientific">Cronobacter turicensis (strain DSM 18703 / CCUG 55852 / LMG 23827 / z3032)</name>
    <dbReference type="NCBI Taxonomy" id="693216"/>
    <lineage>
        <taxon>Bacteria</taxon>
        <taxon>Pseudomonadati</taxon>
        <taxon>Pseudomonadota</taxon>
        <taxon>Gammaproteobacteria</taxon>
        <taxon>Enterobacterales</taxon>
        <taxon>Enterobacteriaceae</taxon>
        <taxon>Cronobacter</taxon>
    </lineage>
</organism>
<feature type="compositionally biased region" description="Basic and acidic residues" evidence="1">
    <location>
        <begin position="20"/>
        <end position="30"/>
    </location>
</feature>
<name>C9XU08_CROTZ</name>
<protein>
    <submittedName>
        <fullName evidence="2">Uncharacterized protein</fullName>
    </submittedName>
</protein>